<name>A0A9X8EGK4_PSEPU</name>
<dbReference type="RefSeq" id="WP_260328936.1">
    <property type="nucleotide sequence ID" value="NZ_RJUR01000013.1"/>
</dbReference>
<dbReference type="InterPro" id="IPR024230">
    <property type="entry name" value="GspL_cyto_dom"/>
</dbReference>
<gene>
    <name evidence="2" type="ORF">EDF85_2616</name>
</gene>
<dbReference type="Gene3D" id="3.30.420.380">
    <property type="match status" value="1"/>
</dbReference>
<proteinExistence type="predicted"/>
<dbReference type="AlphaFoldDB" id="A0A9X8EGK4"/>
<dbReference type="Proteomes" id="UP000269115">
    <property type="component" value="Unassembled WGS sequence"/>
</dbReference>
<dbReference type="SUPFAM" id="SSF53067">
    <property type="entry name" value="Actin-like ATPase domain"/>
    <property type="match status" value="1"/>
</dbReference>
<dbReference type="EMBL" id="RJUR01000013">
    <property type="protein sequence ID" value="ROQ49831.1"/>
    <property type="molecule type" value="Genomic_DNA"/>
</dbReference>
<evidence type="ECO:0000313" key="3">
    <source>
        <dbReference type="Proteomes" id="UP000269115"/>
    </source>
</evidence>
<accession>A0A9X8EGK4</accession>
<dbReference type="InterPro" id="IPR043129">
    <property type="entry name" value="ATPase_NBD"/>
</dbReference>
<organism evidence="2 3">
    <name type="scientific">Pseudomonas putida</name>
    <name type="common">Arthrobacter siderocapsulatus</name>
    <dbReference type="NCBI Taxonomy" id="303"/>
    <lineage>
        <taxon>Bacteria</taxon>
        <taxon>Pseudomonadati</taxon>
        <taxon>Pseudomonadota</taxon>
        <taxon>Gammaproteobacteria</taxon>
        <taxon>Pseudomonadales</taxon>
        <taxon>Pseudomonadaceae</taxon>
        <taxon>Pseudomonas</taxon>
    </lineage>
</organism>
<reference evidence="2 3" key="1">
    <citation type="submission" date="2018-11" db="EMBL/GenBank/DDBJ databases">
        <title>Genomic analyses of the natural microbiome of Caenorhabditis elegans.</title>
        <authorList>
            <person name="Samuel B."/>
        </authorList>
    </citation>
    <scope>NUCLEOTIDE SEQUENCE [LARGE SCALE GENOMIC DNA]</scope>
    <source>
        <strain evidence="2 3">BIGb0473</strain>
    </source>
</reference>
<protein>
    <submittedName>
        <fullName evidence="2">General secretion pathway protein L</fullName>
    </submittedName>
</protein>
<feature type="domain" description="GspL cytoplasmic actin-ATPase-like" evidence="1">
    <location>
        <begin position="64"/>
        <end position="165"/>
    </location>
</feature>
<comment type="caution">
    <text evidence="2">The sequence shown here is derived from an EMBL/GenBank/DDBJ whole genome shotgun (WGS) entry which is preliminary data.</text>
</comment>
<evidence type="ECO:0000313" key="2">
    <source>
        <dbReference type="EMBL" id="ROQ49831.1"/>
    </source>
</evidence>
<evidence type="ECO:0000259" key="1">
    <source>
        <dbReference type="Pfam" id="PF05134"/>
    </source>
</evidence>
<sequence>MIDIRYWRRRQPGSWLLVRPDEAGWSWLQVRAGEVLRAGHGQPPEGAGRVALVVPGSECAHFHLQAPPGLKREEWPLLLEDRVLQPAEAIHVGCVSRGSGWLELAVIDRQRLAGWLQACQGWGLQVERCWAEFQLLPELAPGDAWCWRRSPDLSLFKSCGADRRQAWLAWPTALGATPPPVWCDRQVQAFEGAWPVSLAALERLPGLFELRRTPRARPHLAQGQRRLATACAVLGVVWCALWFGLQWRQATLYKAQVVAVTGPLSTPRQATQWLKRERQTRDERNLRLRQLEALQGAMVQWLSAQPGWRLQRARFDGTRWTLQLQGAQAPSDTPWAAMAASAGAQVAVQPTTADAVQLVFDLGAGA</sequence>
<dbReference type="Pfam" id="PF05134">
    <property type="entry name" value="T2SSL"/>
    <property type="match status" value="1"/>
</dbReference>